<reference evidence="2" key="2">
    <citation type="submission" date="2020-09" db="EMBL/GenBank/DDBJ databases">
        <authorList>
            <person name="Sun Q."/>
            <person name="Ohkuma M."/>
        </authorList>
    </citation>
    <scope>NUCLEOTIDE SEQUENCE</scope>
    <source>
        <strain evidence="2">JCM 4646</strain>
    </source>
</reference>
<name>A0A919L223_9ACTN</name>
<gene>
    <name evidence="2" type="ORF">GCM10018781_66120</name>
</gene>
<evidence type="ECO:0000313" key="3">
    <source>
        <dbReference type="Proteomes" id="UP000617734"/>
    </source>
</evidence>
<sequence>MSAARISDREHETSVGALAARASQQMSRLVRERLRLARAEKREKGRRLGAGGGGCWTARGCSGC</sequence>
<proteinExistence type="predicted"/>
<feature type="compositionally biased region" description="Basic and acidic residues" evidence="1">
    <location>
        <begin position="1"/>
        <end position="13"/>
    </location>
</feature>
<keyword evidence="3" id="KW-1185">Reference proteome</keyword>
<dbReference type="Proteomes" id="UP000617734">
    <property type="component" value="Unassembled WGS sequence"/>
</dbReference>
<reference evidence="2" key="1">
    <citation type="journal article" date="2014" name="Int. J. Syst. Evol. Microbiol.">
        <title>Complete genome sequence of Corynebacterium casei LMG S-19264T (=DSM 44701T), isolated from a smear-ripened cheese.</title>
        <authorList>
            <consortium name="US DOE Joint Genome Institute (JGI-PGF)"/>
            <person name="Walter F."/>
            <person name="Albersmeier A."/>
            <person name="Kalinowski J."/>
            <person name="Ruckert C."/>
        </authorList>
    </citation>
    <scope>NUCLEOTIDE SEQUENCE</scope>
    <source>
        <strain evidence="2">JCM 4646</strain>
    </source>
</reference>
<protein>
    <submittedName>
        <fullName evidence="2">Uncharacterized protein</fullName>
    </submittedName>
</protein>
<dbReference type="AlphaFoldDB" id="A0A919L223"/>
<accession>A0A919L223</accession>
<feature type="region of interest" description="Disordered" evidence="1">
    <location>
        <begin position="1"/>
        <end position="23"/>
    </location>
</feature>
<evidence type="ECO:0000256" key="1">
    <source>
        <dbReference type="SAM" id="MobiDB-lite"/>
    </source>
</evidence>
<comment type="caution">
    <text evidence="2">The sequence shown here is derived from an EMBL/GenBank/DDBJ whole genome shotgun (WGS) entry which is preliminary data.</text>
</comment>
<dbReference type="Pfam" id="PF07332">
    <property type="entry name" value="Phage_holin_3_6"/>
    <property type="match status" value="1"/>
</dbReference>
<evidence type="ECO:0000313" key="2">
    <source>
        <dbReference type="EMBL" id="GHH82030.1"/>
    </source>
</evidence>
<dbReference type="EMBL" id="BNBO01000056">
    <property type="protein sequence ID" value="GHH82030.1"/>
    <property type="molecule type" value="Genomic_DNA"/>
</dbReference>
<organism evidence="2 3">
    <name type="scientific">Kitasatospora indigofera</name>
    <dbReference type="NCBI Taxonomy" id="67307"/>
    <lineage>
        <taxon>Bacteria</taxon>
        <taxon>Bacillati</taxon>
        <taxon>Actinomycetota</taxon>
        <taxon>Actinomycetes</taxon>
        <taxon>Kitasatosporales</taxon>
        <taxon>Streptomycetaceae</taxon>
        <taxon>Kitasatospora</taxon>
    </lineage>
</organism>
<dbReference type="InterPro" id="IPR009937">
    <property type="entry name" value="Phage_holin_3_6"/>
</dbReference>